<dbReference type="InterPro" id="IPR018695">
    <property type="entry name" value="DUF2194"/>
</dbReference>
<dbReference type="CDD" id="cd10924">
    <property type="entry name" value="CE4_COG4878"/>
    <property type="match status" value="1"/>
</dbReference>
<gene>
    <name evidence="1" type="ORF">IDH45_19865</name>
</gene>
<dbReference type="RefSeq" id="WP_190929874.1">
    <property type="nucleotide sequence ID" value="NZ_JACXJA010000028.1"/>
</dbReference>
<organism evidence="1 2">
    <name type="scientific">Paenibacillus oceani</name>
    <dbReference type="NCBI Taxonomy" id="2772510"/>
    <lineage>
        <taxon>Bacteria</taxon>
        <taxon>Bacillati</taxon>
        <taxon>Bacillota</taxon>
        <taxon>Bacilli</taxon>
        <taxon>Bacillales</taxon>
        <taxon>Paenibacillaceae</taxon>
        <taxon>Paenibacillus</taxon>
    </lineage>
</organism>
<keyword evidence="2" id="KW-1185">Reference proteome</keyword>
<sequence>MDTKVKLRRNVYIIIAGVVLLALAIQLTSSEYVLQFSRNEAVQAQAGTWKPEFVDKASLASSGSPYCIAYEGSESYSADIKHQAEQTLIYMKKPFRSFDLNGGTFQPDSCAAVIVATERLELLGGDGAALAGYVENGGYVFLADSPELNDTFYRLYRKLGIVAARSTGLSRGIVLTSNVLIGEKGLVTEDPIIANTSVIVELDDKSRLLAKSTEGIPLLWDYSYGKGKFMVFNGSMMSGKVNRGLLAGALSMLEPDFIYPIFNSKIFYIDDFPAPIPRGIDDDIFRDYRRDIPAFFKEIWWPDMLKVAKRYDVKYTAALIESYNDRVEPPFHAPIDADLKGLLGYGREVLKSGGEIGLHGYNHQSLQRNRIVADWYGYRSWRNPEHMVDSIREAVEFASKAFPDYKMISYVPPSNVLSPEGREALKKGWPGMAVISSLYAIDMEKREYAQEFEVAPDGILEMPRLTSGYYEKPFDRWMMANGITLFGFFSHFIHPDDLLSDDRSNNMSWEELYREFNSMLERLDRVYPWLRHSTSSEAAVDVEEVLTSKVDIRRQGGKISGTIEQLRTEQHFILRTERSIQDVSGCKVRKIDDSAYLVTAVQANFEITLGD</sequence>
<dbReference type="SUPFAM" id="SSF88713">
    <property type="entry name" value="Glycoside hydrolase/deacetylase"/>
    <property type="match status" value="1"/>
</dbReference>
<dbReference type="Gene3D" id="3.20.20.370">
    <property type="entry name" value="Glycoside hydrolase/deacetylase"/>
    <property type="match status" value="1"/>
</dbReference>
<dbReference type="EMBL" id="JACXJA010000028">
    <property type="protein sequence ID" value="MBD2864244.1"/>
    <property type="molecule type" value="Genomic_DNA"/>
</dbReference>
<dbReference type="Pfam" id="PF09960">
    <property type="entry name" value="DUF2194"/>
    <property type="match status" value="2"/>
</dbReference>
<dbReference type="InterPro" id="IPR011330">
    <property type="entry name" value="Glyco_hydro/deAcase_b/a-brl"/>
</dbReference>
<accession>A0A927H291</accession>
<comment type="caution">
    <text evidence="1">The sequence shown here is derived from an EMBL/GenBank/DDBJ whole genome shotgun (WGS) entry which is preliminary data.</text>
</comment>
<name>A0A927H291_9BACL</name>
<reference evidence="1" key="1">
    <citation type="submission" date="2020-09" db="EMBL/GenBank/DDBJ databases">
        <title>A novel bacterium of genus Paenibacillus, isolated from South China Sea.</title>
        <authorList>
            <person name="Huang H."/>
            <person name="Mo K."/>
            <person name="Hu Y."/>
        </authorList>
    </citation>
    <scope>NUCLEOTIDE SEQUENCE</scope>
    <source>
        <strain evidence="1">IB182363</strain>
    </source>
</reference>
<protein>
    <submittedName>
        <fullName evidence="1">DUF2194 domain-containing protein</fullName>
    </submittedName>
</protein>
<evidence type="ECO:0000313" key="2">
    <source>
        <dbReference type="Proteomes" id="UP000639396"/>
    </source>
</evidence>
<proteinExistence type="predicted"/>
<dbReference type="GO" id="GO:0005975">
    <property type="term" value="P:carbohydrate metabolic process"/>
    <property type="evidence" value="ECO:0007669"/>
    <property type="project" value="InterPro"/>
</dbReference>
<evidence type="ECO:0000313" key="1">
    <source>
        <dbReference type="EMBL" id="MBD2864244.1"/>
    </source>
</evidence>
<dbReference type="AlphaFoldDB" id="A0A927H291"/>
<dbReference type="Proteomes" id="UP000639396">
    <property type="component" value="Unassembled WGS sequence"/>
</dbReference>